<dbReference type="Pfam" id="PF02541">
    <property type="entry name" value="Ppx-GppA"/>
    <property type="match status" value="1"/>
</dbReference>
<dbReference type="Gene3D" id="3.30.420.150">
    <property type="entry name" value="Exopolyphosphatase. Domain 2"/>
    <property type="match status" value="1"/>
</dbReference>
<evidence type="ECO:0000313" key="5">
    <source>
        <dbReference type="Proteomes" id="UP001144297"/>
    </source>
</evidence>
<organism evidence="4 5">
    <name type="scientific">Thermodesulfovibrio yellowstonii</name>
    <dbReference type="NCBI Taxonomy" id="28262"/>
    <lineage>
        <taxon>Bacteria</taxon>
        <taxon>Pseudomonadati</taxon>
        <taxon>Nitrospirota</taxon>
        <taxon>Thermodesulfovibrionia</taxon>
        <taxon>Thermodesulfovibrionales</taxon>
        <taxon>Thermodesulfovibrionaceae</taxon>
        <taxon>Thermodesulfovibrio</taxon>
    </lineage>
</organism>
<feature type="repeat" description="TPR" evidence="1">
    <location>
        <begin position="25"/>
        <end position="58"/>
    </location>
</feature>
<proteinExistence type="predicted"/>
<dbReference type="Pfam" id="PF13432">
    <property type="entry name" value="TPR_16"/>
    <property type="match status" value="1"/>
</dbReference>
<dbReference type="Proteomes" id="UP001144297">
    <property type="component" value="Unassembled WGS sequence"/>
</dbReference>
<keyword evidence="2" id="KW-0732">Signal</keyword>
<dbReference type="Pfam" id="PF13181">
    <property type="entry name" value="TPR_8"/>
    <property type="match status" value="1"/>
</dbReference>
<comment type="caution">
    <text evidence="4">The sequence shown here is derived from an EMBL/GenBank/DDBJ whole genome shotgun (WGS) entry which is preliminary data.</text>
</comment>
<feature type="chain" id="PRO_5040822226" description="Ppx/GppA phosphatase N-terminal domain-containing protein" evidence="2">
    <location>
        <begin position="26"/>
        <end position="651"/>
    </location>
</feature>
<feature type="repeat" description="TPR" evidence="1">
    <location>
        <begin position="96"/>
        <end position="129"/>
    </location>
</feature>
<gene>
    <name evidence="4" type="ORF">TISLANDTSLP1_10580</name>
</gene>
<protein>
    <recommendedName>
        <fullName evidence="3">Ppx/GppA phosphatase N-terminal domain-containing protein</fullName>
    </recommendedName>
</protein>
<evidence type="ECO:0000256" key="1">
    <source>
        <dbReference type="PROSITE-ProRule" id="PRU00339"/>
    </source>
</evidence>
<accession>A0A9W6GFT3</accession>
<dbReference type="SUPFAM" id="SSF48452">
    <property type="entry name" value="TPR-like"/>
    <property type="match status" value="2"/>
</dbReference>
<dbReference type="PANTHER" id="PTHR10098">
    <property type="entry name" value="RAPSYN-RELATED"/>
    <property type="match status" value="1"/>
</dbReference>
<dbReference type="Pfam" id="PF13424">
    <property type="entry name" value="TPR_12"/>
    <property type="match status" value="2"/>
</dbReference>
<keyword evidence="5" id="KW-1185">Reference proteome</keyword>
<dbReference type="AlphaFoldDB" id="A0A9W6GFT3"/>
<evidence type="ECO:0000259" key="3">
    <source>
        <dbReference type="Pfam" id="PF02541"/>
    </source>
</evidence>
<evidence type="ECO:0000256" key="2">
    <source>
        <dbReference type="SAM" id="SignalP"/>
    </source>
</evidence>
<dbReference type="PROSITE" id="PS50005">
    <property type="entry name" value="TPR"/>
    <property type="match status" value="4"/>
</dbReference>
<dbReference type="SMART" id="SM00028">
    <property type="entry name" value="TPR"/>
    <property type="match status" value="6"/>
</dbReference>
<feature type="repeat" description="TPR" evidence="1">
    <location>
        <begin position="173"/>
        <end position="206"/>
    </location>
</feature>
<dbReference type="InterPro" id="IPR011990">
    <property type="entry name" value="TPR-like_helical_dom_sf"/>
</dbReference>
<dbReference type="InterPro" id="IPR043129">
    <property type="entry name" value="ATPase_NBD"/>
</dbReference>
<reference evidence="4" key="1">
    <citation type="submission" date="2022-12" db="EMBL/GenBank/DDBJ databases">
        <title>Reference genome sequencing for broad-spectrum identification of bacterial and archaeal isolates by mass spectrometry.</title>
        <authorList>
            <person name="Sekiguchi Y."/>
            <person name="Tourlousse D.M."/>
        </authorList>
    </citation>
    <scope>NUCLEOTIDE SEQUENCE</scope>
    <source>
        <strain evidence="4">TSL-P1</strain>
    </source>
</reference>
<dbReference type="EMBL" id="BSDX01000001">
    <property type="protein sequence ID" value="GLI53365.1"/>
    <property type="molecule type" value="Genomic_DNA"/>
</dbReference>
<dbReference type="InterPro" id="IPR019734">
    <property type="entry name" value="TPR_rpt"/>
</dbReference>
<keyword evidence="1" id="KW-0802">TPR repeat</keyword>
<dbReference type="SUPFAM" id="SSF53067">
    <property type="entry name" value="Actin-like ATPase domain"/>
    <property type="match status" value="2"/>
</dbReference>
<feature type="repeat" description="TPR" evidence="1">
    <location>
        <begin position="136"/>
        <end position="169"/>
    </location>
</feature>
<name>A0A9W6GFT3_9BACT</name>
<dbReference type="InterPro" id="IPR003695">
    <property type="entry name" value="Ppx_GppA_N"/>
</dbReference>
<feature type="domain" description="Ppx/GppA phosphatase N-terminal" evidence="3">
    <location>
        <begin position="337"/>
        <end position="516"/>
    </location>
</feature>
<dbReference type="Gene3D" id="1.25.40.10">
    <property type="entry name" value="Tetratricopeptide repeat domain"/>
    <property type="match status" value="3"/>
</dbReference>
<feature type="signal peptide" evidence="2">
    <location>
        <begin position="1"/>
        <end position="25"/>
    </location>
</feature>
<dbReference type="Gene3D" id="3.30.420.40">
    <property type="match status" value="1"/>
</dbReference>
<sequence length="651" mass="73853">MLRKTITLCLLTIVSLLITIQLSHAQQEIYNCQNYLQAGDYQRAIEAGKKAVKLYPRNLEAHFCLGVSYRLVGELDLALSHMKEAERLATSKSDLSFIYNQLGLIYKDKGDLDNALLYHSRSLSICKEIGDKQGEAAELNNIASIYRSKGELDKALDYYEQSLKLTIDEKKKASTFNNIALIYSEKNNFKKAEEYFLKAIEIATKAGKYHELAILTINLGEGVYRKTKNYIKAEQYLKDGLNMILKVGDKYWEAVAYKYLGWLYHDVGNIKLAKDYLTKAYQLYNSIGAKVDANDALFSLLMLDAQKKKTFYAGIEIGSKGVKAMAAEITEADKEGFYNIREIFRQTINTSIISGVRETGAFQKEAIEETASATKRLLNELLKLEGINREEIVIVASSALYKVKNKDDLSEKVKEKTGKELYFIDKDGEILYGIIGSIPNKYLYESILIDIGSGNTKLGYIESNPFRTISVELPYGTVSLTDEIKKSNPSDKAFVSLTQKFASSELAMKLRSEVLKRPAFVNRKQVYMVGGIVWAMATILYPDNQNSFVKISGLDIEKFYNMLINKGDKIFDVDLSKIKNEDIRNKTEKQLKSVKDVFTVENLISGTTILNTIAKELKLKNREIYFSRNGNWMWGYIKEAGMEKLEKELSK</sequence>
<evidence type="ECO:0000313" key="4">
    <source>
        <dbReference type="EMBL" id="GLI53365.1"/>
    </source>
</evidence>